<dbReference type="RefSeq" id="WP_147154454.1">
    <property type="nucleotide sequence ID" value="NZ_BKAJ01000119.1"/>
</dbReference>
<dbReference type="EMBL" id="BKAJ01000119">
    <property type="protein sequence ID" value="GEP59094.1"/>
    <property type="molecule type" value="Genomic_DNA"/>
</dbReference>
<accession>A0A512NJH1</accession>
<evidence type="ECO:0000313" key="1">
    <source>
        <dbReference type="EMBL" id="GEP59094.1"/>
    </source>
</evidence>
<gene>
    <name evidence="1" type="ORF">RSO01_62600</name>
</gene>
<keyword evidence="2" id="KW-1185">Reference proteome</keyword>
<organism evidence="1 2">
    <name type="scientific">Reyranella soli</name>
    <dbReference type="NCBI Taxonomy" id="1230389"/>
    <lineage>
        <taxon>Bacteria</taxon>
        <taxon>Pseudomonadati</taxon>
        <taxon>Pseudomonadota</taxon>
        <taxon>Alphaproteobacteria</taxon>
        <taxon>Hyphomicrobiales</taxon>
        <taxon>Reyranellaceae</taxon>
        <taxon>Reyranella</taxon>
    </lineage>
</organism>
<evidence type="ECO:0000313" key="2">
    <source>
        <dbReference type="Proteomes" id="UP000321058"/>
    </source>
</evidence>
<proteinExistence type="predicted"/>
<dbReference type="AlphaFoldDB" id="A0A512NJH1"/>
<protein>
    <submittedName>
        <fullName evidence="1">Uncharacterized protein</fullName>
    </submittedName>
</protein>
<name>A0A512NJH1_9HYPH</name>
<comment type="caution">
    <text evidence="1">The sequence shown here is derived from an EMBL/GenBank/DDBJ whole genome shotgun (WGS) entry which is preliminary data.</text>
</comment>
<dbReference type="Proteomes" id="UP000321058">
    <property type="component" value="Unassembled WGS sequence"/>
</dbReference>
<dbReference type="OrthoDB" id="10007012at2"/>
<sequence length="99" mass="10394">MSRWPARDAQHSRRRPAAAHTLLLLLGRSLPRNPATEDAPLSLVPTDSLHVGPLPSGETLLAVGIGPATVGLSLPASAVEKLAHFLLAAVAKSDPRQIQ</sequence>
<reference evidence="1 2" key="1">
    <citation type="submission" date="2019-07" db="EMBL/GenBank/DDBJ databases">
        <title>Whole genome shotgun sequence of Reyranella soli NBRC 108950.</title>
        <authorList>
            <person name="Hosoyama A."/>
            <person name="Uohara A."/>
            <person name="Ohji S."/>
            <person name="Ichikawa N."/>
        </authorList>
    </citation>
    <scope>NUCLEOTIDE SEQUENCE [LARGE SCALE GENOMIC DNA]</scope>
    <source>
        <strain evidence="1 2">NBRC 108950</strain>
    </source>
</reference>